<dbReference type="InterPro" id="IPR017475">
    <property type="entry name" value="EPS_sugar_tfrase"/>
</dbReference>
<keyword evidence="10" id="KW-1185">Reference proteome</keyword>
<keyword evidence="4 7" id="KW-0812">Transmembrane</keyword>
<dbReference type="EMBL" id="SOGO01000016">
    <property type="protein sequence ID" value="TFD04935.1"/>
    <property type="molecule type" value="Genomic_DNA"/>
</dbReference>
<sequence>MKLLMSDVGIVTTAVATALIVRFGGEGAQASVGGYRADYWLVALLIMLSWIATLGVFHTRDSRVIGIGATEYKQVINASAITFGLLAIGFLAFQVDVARGFFVLALPLGMCGLVLERWLWRRWLLRQRLFGHYLARVIVVGNRADVEYVVGQIENAGATYYVVGVALASDSKSPVKTESRTIPVVSDPAHVAIAAADLAVDTVIVAGQPSWGSEYIRTLGWQLEGTSADLVLSNQLTDVAGPRIHFRPVEGLPLIHVEIPQFEGTKHVLKRFLDIGVSGIALLVFWPLLVAIAIAVKLDSPGPVLFHQERCGRNERTFQMVKFRSMVQTAEDDLAGLLDQNEASGALFKIRNDPRITRVGRVLRKYSLDELPQLWNILVGNMSLVGPRPPLPVEVEAYEIHVHRRLYIKPGLTGMWQINGRSNLSWEDSVRLDLYYVENWSLAGDLIIIWRTFKTVMRPVGAY</sequence>
<reference evidence="9 10" key="1">
    <citation type="submission" date="2019-03" db="EMBL/GenBank/DDBJ databases">
        <title>Genomics of glacier-inhabiting Cryobacterium strains.</title>
        <authorList>
            <person name="Liu Q."/>
            <person name="Xin Y.-H."/>
        </authorList>
    </citation>
    <scope>NUCLEOTIDE SEQUENCE [LARGE SCALE GENOMIC DNA]</scope>
    <source>
        <strain evidence="9 10">TMT2-16</strain>
    </source>
</reference>
<dbReference type="PANTHER" id="PTHR30576:SF10">
    <property type="entry name" value="SLL5057 PROTEIN"/>
    <property type="match status" value="1"/>
</dbReference>
<protein>
    <submittedName>
        <fullName evidence="9">Sugar transferase</fullName>
    </submittedName>
</protein>
<feature type="transmembrane region" description="Helical" evidence="7">
    <location>
        <begin position="40"/>
        <end position="57"/>
    </location>
</feature>
<dbReference type="Pfam" id="PF02397">
    <property type="entry name" value="Bac_transf"/>
    <property type="match status" value="1"/>
</dbReference>
<dbReference type="Proteomes" id="UP000297851">
    <property type="component" value="Unassembled WGS sequence"/>
</dbReference>
<feature type="transmembrane region" description="Helical" evidence="7">
    <location>
        <begin position="101"/>
        <end position="120"/>
    </location>
</feature>
<evidence type="ECO:0000256" key="6">
    <source>
        <dbReference type="ARBA" id="ARBA00023136"/>
    </source>
</evidence>
<evidence type="ECO:0000256" key="1">
    <source>
        <dbReference type="ARBA" id="ARBA00004141"/>
    </source>
</evidence>
<evidence type="ECO:0000256" key="2">
    <source>
        <dbReference type="ARBA" id="ARBA00006464"/>
    </source>
</evidence>
<keyword evidence="5 7" id="KW-1133">Transmembrane helix</keyword>
<evidence type="ECO:0000256" key="7">
    <source>
        <dbReference type="SAM" id="Phobius"/>
    </source>
</evidence>
<evidence type="ECO:0000313" key="10">
    <source>
        <dbReference type="Proteomes" id="UP000297851"/>
    </source>
</evidence>
<organism evidence="9 10">
    <name type="scientific">Cryobacterium sandaracinum</name>
    <dbReference type="NCBI Taxonomy" id="1259247"/>
    <lineage>
        <taxon>Bacteria</taxon>
        <taxon>Bacillati</taxon>
        <taxon>Actinomycetota</taxon>
        <taxon>Actinomycetes</taxon>
        <taxon>Micrococcales</taxon>
        <taxon>Microbacteriaceae</taxon>
        <taxon>Cryobacterium</taxon>
    </lineage>
</organism>
<keyword evidence="6 7" id="KW-0472">Membrane</keyword>
<proteinExistence type="inferred from homology"/>
<gene>
    <name evidence="9" type="ORF">E3T25_05145</name>
</gene>
<name>A0ABY2JG47_9MICO</name>
<comment type="subcellular location">
    <subcellularLocation>
        <location evidence="1">Membrane</location>
        <topology evidence="1">Multi-pass membrane protein</topology>
    </subcellularLocation>
</comment>
<dbReference type="GO" id="GO:0016740">
    <property type="term" value="F:transferase activity"/>
    <property type="evidence" value="ECO:0007669"/>
    <property type="project" value="UniProtKB-KW"/>
</dbReference>
<evidence type="ECO:0000256" key="4">
    <source>
        <dbReference type="ARBA" id="ARBA00022692"/>
    </source>
</evidence>
<evidence type="ECO:0000313" key="9">
    <source>
        <dbReference type="EMBL" id="TFD04935.1"/>
    </source>
</evidence>
<dbReference type="NCBIfam" id="TIGR03025">
    <property type="entry name" value="EPS_sugtrans"/>
    <property type="match status" value="1"/>
</dbReference>
<dbReference type="PANTHER" id="PTHR30576">
    <property type="entry name" value="COLANIC BIOSYNTHESIS UDP-GLUCOSE LIPID CARRIER TRANSFERASE"/>
    <property type="match status" value="1"/>
</dbReference>
<dbReference type="Pfam" id="PF13727">
    <property type="entry name" value="CoA_binding_3"/>
    <property type="match status" value="1"/>
</dbReference>
<dbReference type="InterPro" id="IPR003362">
    <property type="entry name" value="Bact_transf"/>
</dbReference>
<feature type="transmembrane region" description="Helical" evidence="7">
    <location>
        <begin position="272"/>
        <end position="296"/>
    </location>
</feature>
<evidence type="ECO:0000256" key="3">
    <source>
        <dbReference type="ARBA" id="ARBA00022679"/>
    </source>
</evidence>
<evidence type="ECO:0000256" key="5">
    <source>
        <dbReference type="ARBA" id="ARBA00022989"/>
    </source>
</evidence>
<feature type="domain" description="Bacterial sugar transferase" evidence="8">
    <location>
        <begin position="270"/>
        <end position="457"/>
    </location>
</feature>
<accession>A0ABY2JG47</accession>
<comment type="similarity">
    <text evidence="2">Belongs to the bacterial sugar transferase family.</text>
</comment>
<comment type="caution">
    <text evidence="9">The sequence shown here is derived from an EMBL/GenBank/DDBJ whole genome shotgun (WGS) entry which is preliminary data.</text>
</comment>
<evidence type="ECO:0000259" key="8">
    <source>
        <dbReference type="Pfam" id="PF02397"/>
    </source>
</evidence>
<feature type="transmembrane region" description="Helical" evidence="7">
    <location>
        <begin position="78"/>
        <end position="95"/>
    </location>
</feature>
<keyword evidence="3 9" id="KW-0808">Transferase</keyword>